<name>A0A839NDZ0_9MICO</name>
<organism evidence="3 4">
    <name type="scientific">Flexivirga oryzae</name>
    <dbReference type="NCBI Taxonomy" id="1794944"/>
    <lineage>
        <taxon>Bacteria</taxon>
        <taxon>Bacillati</taxon>
        <taxon>Actinomycetota</taxon>
        <taxon>Actinomycetes</taxon>
        <taxon>Micrococcales</taxon>
        <taxon>Dermacoccaceae</taxon>
        <taxon>Flexivirga</taxon>
    </lineage>
</organism>
<dbReference type="PANTHER" id="PTHR46553:SF3">
    <property type="entry name" value="ADENINE NUCLEOTIDE ALPHA HYDROLASES-LIKE SUPERFAMILY PROTEIN"/>
    <property type="match status" value="1"/>
</dbReference>
<dbReference type="Gene3D" id="3.40.50.620">
    <property type="entry name" value="HUPs"/>
    <property type="match status" value="1"/>
</dbReference>
<dbReference type="InterPro" id="IPR006015">
    <property type="entry name" value="Universal_stress_UspA"/>
</dbReference>
<proteinExistence type="inferred from homology"/>
<gene>
    <name evidence="3" type="ORF">FHU39_002760</name>
</gene>
<comment type="caution">
    <text evidence="3">The sequence shown here is derived from an EMBL/GenBank/DDBJ whole genome shotgun (WGS) entry which is preliminary data.</text>
</comment>
<evidence type="ECO:0000256" key="1">
    <source>
        <dbReference type="ARBA" id="ARBA00008791"/>
    </source>
</evidence>
<dbReference type="EMBL" id="JACHVQ010000002">
    <property type="protein sequence ID" value="MBB2892742.1"/>
    <property type="molecule type" value="Genomic_DNA"/>
</dbReference>
<dbReference type="PRINTS" id="PR01438">
    <property type="entry name" value="UNVRSLSTRESS"/>
</dbReference>
<accession>A0A839NDZ0</accession>
<dbReference type="InterPro" id="IPR014729">
    <property type="entry name" value="Rossmann-like_a/b/a_fold"/>
</dbReference>
<feature type="domain" description="UspA" evidence="2">
    <location>
        <begin position="9"/>
        <end position="137"/>
    </location>
</feature>
<evidence type="ECO:0000313" key="4">
    <source>
        <dbReference type="Proteomes" id="UP000559182"/>
    </source>
</evidence>
<dbReference type="AlphaFoldDB" id="A0A839NDZ0"/>
<dbReference type="CDD" id="cd23659">
    <property type="entry name" value="USP_At3g01520-like"/>
    <property type="match status" value="1"/>
</dbReference>
<protein>
    <submittedName>
        <fullName evidence="3">Nucleotide-binding universal stress UspA family protein</fullName>
    </submittedName>
</protein>
<keyword evidence="4" id="KW-1185">Reference proteome</keyword>
<comment type="similarity">
    <text evidence="1">Belongs to the universal stress protein A family.</text>
</comment>
<dbReference type="RefSeq" id="WP_183321149.1">
    <property type="nucleotide sequence ID" value="NZ_JACHVQ010000002.1"/>
</dbReference>
<dbReference type="InterPro" id="IPR006016">
    <property type="entry name" value="UspA"/>
</dbReference>
<evidence type="ECO:0000259" key="2">
    <source>
        <dbReference type="Pfam" id="PF00582"/>
    </source>
</evidence>
<dbReference type="Pfam" id="PF00582">
    <property type="entry name" value="Usp"/>
    <property type="match status" value="1"/>
</dbReference>
<dbReference type="PANTHER" id="PTHR46553">
    <property type="entry name" value="ADENINE NUCLEOTIDE ALPHA HYDROLASES-LIKE SUPERFAMILY PROTEIN"/>
    <property type="match status" value="1"/>
</dbReference>
<dbReference type="Proteomes" id="UP000559182">
    <property type="component" value="Unassembled WGS sequence"/>
</dbReference>
<evidence type="ECO:0000313" key="3">
    <source>
        <dbReference type="EMBL" id="MBB2892742.1"/>
    </source>
</evidence>
<reference evidence="3 4" key="1">
    <citation type="submission" date="2020-08" db="EMBL/GenBank/DDBJ databases">
        <title>Sequencing the genomes of 1000 actinobacteria strains.</title>
        <authorList>
            <person name="Klenk H.-P."/>
        </authorList>
    </citation>
    <scope>NUCLEOTIDE SEQUENCE [LARGE SCALE GENOMIC DNA]</scope>
    <source>
        <strain evidence="3 4">DSM 105369</strain>
    </source>
</reference>
<dbReference type="SUPFAM" id="SSF52402">
    <property type="entry name" value="Adenine nucleotide alpha hydrolases-like"/>
    <property type="match status" value="1"/>
</dbReference>
<sequence>MAVAGRDSRVIMVGVDGSPGSLRAMRWAVEEAQLRGSAIEAITVWRPGSTYGAGSAPEAEQIQARVVSEATAGIDPEPLISAEIEMGDAAEVLVARSAHAGVIVVGSHGVRSVRHAALGSTSEYCSRMAACPVVVVPQSANVESVAADVERPERRVRDQPPL</sequence>